<comment type="caution">
    <text evidence="3">The sequence shown here is derived from an EMBL/GenBank/DDBJ whole genome shotgun (WGS) entry which is preliminary data.</text>
</comment>
<feature type="compositionally biased region" description="Low complexity" evidence="1">
    <location>
        <begin position="187"/>
        <end position="204"/>
    </location>
</feature>
<feature type="compositionally biased region" description="Low complexity" evidence="1">
    <location>
        <begin position="161"/>
        <end position="176"/>
    </location>
</feature>
<keyword evidence="4" id="KW-1185">Reference proteome</keyword>
<proteinExistence type="predicted"/>
<dbReference type="AlphaFoldDB" id="A0A150G1D1"/>
<dbReference type="EMBL" id="LSYV01000084">
    <property type="protein sequence ID" value="KXZ43679.1"/>
    <property type="molecule type" value="Genomic_DNA"/>
</dbReference>
<accession>A0A150G1D1</accession>
<sequence>MFSSASSFLCYLCMFYIKAFVAVALIIDAFSAMMRLNTQLVSGVQQQPTPATTHDQERGRHTVYVFMPATPSCPCPSLHAYRASTNYAQQQLCEPTPVNRLRQAPAPRFQGFHAAYTNDIFEAQADEDLASMAALAPASIARPLFQADESTSDSDCASPGSVTPSRCSRSSSLAGSPMPSVGPHGASSPSSSPSSSSPSTSRWSRLPRLLTHSSSSSAAAAAAGSQRLADASVATAAASRMAPPPPSAAPLRHSVTSRSSAAGKDASRSGISSSAGRNSSAAGCVNGQQSGGAAAPRHPAAAVSSRRLNYVGLRAVDSLAPSTASSFMRPTASFKAKSASRVAAGGAVH</sequence>
<feature type="compositionally biased region" description="Low complexity" evidence="1">
    <location>
        <begin position="268"/>
        <end position="283"/>
    </location>
</feature>
<feature type="compositionally biased region" description="Low complexity" evidence="1">
    <location>
        <begin position="291"/>
        <end position="300"/>
    </location>
</feature>
<evidence type="ECO:0000256" key="1">
    <source>
        <dbReference type="SAM" id="MobiDB-lite"/>
    </source>
</evidence>
<feature type="transmembrane region" description="Helical" evidence="2">
    <location>
        <begin position="6"/>
        <end position="27"/>
    </location>
</feature>
<name>A0A150G1D1_GONPE</name>
<keyword evidence="2" id="KW-0472">Membrane</keyword>
<gene>
    <name evidence="3" type="ORF">GPECTOR_83g291</name>
</gene>
<evidence type="ECO:0000313" key="3">
    <source>
        <dbReference type="EMBL" id="KXZ43679.1"/>
    </source>
</evidence>
<keyword evidence="2" id="KW-0812">Transmembrane</keyword>
<protein>
    <submittedName>
        <fullName evidence="3">Uncharacterized protein</fullName>
    </submittedName>
</protein>
<dbReference type="Proteomes" id="UP000075714">
    <property type="component" value="Unassembled WGS sequence"/>
</dbReference>
<reference evidence="4" key="1">
    <citation type="journal article" date="2016" name="Nat. Commun.">
        <title>The Gonium pectorale genome demonstrates co-option of cell cycle regulation during the evolution of multicellularity.</title>
        <authorList>
            <person name="Hanschen E.R."/>
            <person name="Marriage T.N."/>
            <person name="Ferris P.J."/>
            <person name="Hamaji T."/>
            <person name="Toyoda A."/>
            <person name="Fujiyama A."/>
            <person name="Neme R."/>
            <person name="Noguchi H."/>
            <person name="Minakuchi Y."/>
            <person name="Suzuki M."/>
            <person name="Kawai-Toyooka H."/>
            <person name="Smith D.R."/>
            <person name="Sparks H."/>
            <person name="Anderson J."/>
            <person name="Bakaric R."/>
            <person name="Luria V."/>
            <person name="Karger A."/>
            <person name="Kirschner M.W."/>
            <person name="Durand P.M."/>
            <person name="Michod R.E."/>
            <person name="Nozaki H."/>
            <person name="Olson B.J."/>
        </authorList>
    </citation>
    <scope>NUCLEOTIDE SEQUENCE [LARGE SCALE GENOMIC DNA]</scope>
    <source>
        <strain evidence="4">NIES-2863</strain>
    </source>
</reference>
<feature type="region of interest" description="Disordered" evidence="1">
    <location>
        <begin position="235"/>
        <end position="300"/>
    </location>
</feature>
<organism evidence="3 4">
    <name type="scientific">Gonium pectorale</name>
    <name type="common">Green alga</name>
    <dbReference type="NCBI Taxonomy" id="33097"/>
    <lineage>
        <taxon>Eukaryota</taxon>
        <taxon>Viridiplantae</taxon>
        <taxon>Chlorophyta</taxon>
        <taxon>core chlorophytes</taxon>
        <taxon>Chlorophyceae</taxon>
        <taxon>CS clade</taxon>
        <taxon>Chlamydomonadales</taxon>
        <taxon>Volvocaceae</taxon>
        <taxon>Gonium</taxon>
    </lineage>
</organism>
<evidence type="ECO:0000313" key="4">
    <source>
        <dbReference type="Proteomes" id="UP000075714"/>
    </source>
</evidence>
<evidence type="ECO:0000256" key="2">
    <source>
        <dbReference type="SAM" id="Phobius"/>
    </source>
</evidence>
<keyword evidence="2" id="KW-1133">Transmembrane helix</keyword>
<feature type="region of interest" description="Disordered" evidence="1">
    <location>
        <begin position="149"/>
        <end position="204"/>
    </location>
</feature>